<evidence type="ECO:0000313" key="1">
    <source>
        <dbReference type="EMBL" id="KAF2464834.1"/>
    </source>
</evidence>
<reference evidence="1" key="1">
    <citation type="journal article" date="2020" name="Stud. Mycol.">
        <title>101 Dothideomycetes genomes: a test case for predicting lifestyles and emergence of pathogens.</title>
        <authorList>
            <person name="Haridas S."/>
            <person name="Albert R."/>
            <person name="Binder M."/>
            <person name="Bloem J."/>
            <person name="Labutti K."/>
            <person name="Salamov A."/>
            <person name="Andreopoulos B."/>
            <person name="Baker S."/>
            <person name="Barry K."/>
            <person name="Bills G."/>
            <person name="Bluhm B."/>
            <person name="Cannon C."/>
            <person name="Castanera R."/>
            <person name="Culley D."/>
            <person name="Daum C."/>
            <person name="Ezra D."/>
            <person name="Gonzalez J."/>
            <person name="Henrissat B."/>
            <person name="Kuo A."/>
            <person name="Liang C."/>
            <person name="Lipzen A."/>
            <person name="Lutzoni F."/>
            <person name="Magnuson J."/>
            <person name="Mondo S."/>
            <person name="Nolan M."/>
            <person name="Ohm R."/>
            <person name="Pangilinan J."/>
            <person name="Park H.-J."/>
            <person name="Ramirez L."/>
            <person name="Alfaro M."/>
            <person name="Sun H."/>
            <person name="Tritt A."/>
            <person name="Yoshinaga Y."/>
            <person name="Zwiers L.-H."/>
            <person name="Turgeon B."/>
            <person name="Goodwin S."/>
            <person name="Spatafora J."/>
            <person name="Crous P."/>
            <person name="Grigoriev I."/>
        </authorList>
    </citation>
    <scope>NUCLEOTIDE SEQUENCE</scope>
    <source>
        <strain evidence="1">ATCC 200398</strain>
    </source>
</reference>
<protein>
    <submittedName>
        <fullName evidence="1">Uncharacterized protein</fullName>
    </submittedName>
</protein>
<gene>
    <name evidence="1" type="ORF">BDR25DRAFT_295994</name>
</gene>
<comment type="caution">
    <text evidence="1">The sequence shown here is derived from an EMBL/GenBank/DDBJ whole genome shotgun (WGS) entry which is preliminary data.</text>
</comment>
<accession>A0ACB6QCU0</accession>
<dbReference type="EMBL" id="MU003533">
    <property type="protein sequence ID" value="KAF2464834.1"/>
    <property type="molecule type" value="Genomic_DNA"/>
</dbReference>
<dbReference type="Proteomes" id="UP000799755">
    <property type="component" value="Unassembled WGS sequence"/>
</dbReference>
<sequence>MYLPFNLNDTLATGWVPEPHTRGTWSILSSCLVTISLCVWAAVHLNVPRYGESRWRPWFRRFYWLLIGLFAPEIVAYTAWRQRTFALVLTRDMRQKLNETPYIRTYARILSFISTYSQRLLESLPSFPRMKTLMRKFHFMRRAQPESKEDDQILKRMSELRRRQAWSKGHRPRKYEWTHVHSHYAQMGGFAFDLTRYAHHFAPGPRVSQRIKDEETAAHGFYTRNPVTPSVPGSETAGPLLAERSDTIADTRGQERPAISVQTTNPRAHIDNSPVSSPPSSAPANDDLDAPQIPKPRFLPSVSKYLKALLADMHFAQRNDSANVSSVHETVDSHFERLTITEPGLILLAEYQPNAIPDLSIEQIEDKSKANGLTKALVCLQALWFCVQCITRMSFGLSISLLELNTFGHSVCALLIAFLWWHKPLDVSEPSLISVIGTEMEELYAFMCMASRLEGQEKFNLFRFSPSDFPFRCPEPFSFAKVPPTDLAPIADRYCELSKSILNIKEPMGQEEDRGREAGVSQAVRHEGHHTSEVDSRLRSNKPLEKDYMGGENAKPQESRVSGEYWRLESDARVGGHTGGENSGVGNQEVEQSARPKLNPQEETGEHNAGWEAQSITTEYNRDFAKSSINNHAPQPLLYGFFKIWEGEMLYGFKLHMRKRLAPENFGIKHQDRPYLLLRPRDVTRWRLASQAIERHGWYTLNNYSERFVKLPMFAEDWLECDLVSLRKSNHAPGFIVLGIKSKDWLLYFGMTAACAIYGGMHLLAWNAHFPSRTESVLWRLSSIAVAGYGPVYLPRMLYMSLQILLAKQRRHRDQRIAWHWWRDKSVDNGRWYKIVDETAAWIYLIWLGAYIGGYFPLYFLSRGYLVVECFTNLFHLPDSVLQTPNWSQYFPHIS</sequence>
<name>A0ACB6QCU0_9PLEO</name>
<proteinExistence type="predicted"/>
<organism evidence="1 2">
    <name type="scientific">Lindgomyces ingoldianus</name>
    <dbReference type="NCBI Taxonomy" id="673940"/>
    <lineage>
        <taxon>Eukaryota</taxon>
        <taxon>Fungi</taxon>
        <taxon>Dikarya</taxon>
        <taxon>Ascomycota</taxon>
        <taxon>Pezizomycotina</taxon>
        <taxon>Dothideomycetes</taxon>
        <taxon>Pleosporomycetidae</taxon>
        <taxon>Pleosporales</taxon>
        <taxon>Lindgomycetaceae</taxon>
        <taxon>Lindgomyces</taxon>
    </lineage>
</organism>
<evidence type="ECO:0000313" key="2">
    <source>
        <dbReference type="Proteomes" id="UP000799755"/>
    </source>
</evidence>
<keyword evidence="2" id="KW-1185">Reference proteome</keyword>